<protein>
    <submittedName>
        <fullName evidence="4">Hsp20/alpha crystallin family protein</fullName>
    </submittedName>
</protein>
<dbReference type="PANTHER" id="PTHR11527">
    <property type="entry name" value="HEAT-SHOCK PROTEIN 20 FAMILY MEMBER"/>
    <property type="match status" value="1"/>
</dbReference>
<evidence type="ECO:0000313" key="5">
    <source>
        <dbReference type="Proteomes" id="UP000521868"/>
    </source>
</evidence>
<organism evidence="4 5">
    <name type="scientific">Ramlibacter lithotrophicus</name>
    <dbReference type="NCBI Taxonomy" id="2606681"/>
    <lineage>
        <taxon>Bacteria</taxon>
        <taxon>Pseudomonadati</taxon>
        <taxon>Pseudomonadota</taxon>
        <taxon>Betaproteobacteria</taxon>
        <taxon>Burkholderiales</taxon>
        <taxon>Comamonadaceae</taxon>
        <taxon>Ramlibacter</taxon>
    </lineage>
</organism>
<proteinExistence type="inferred from homology"/>
<dbReference type="Gene3D" id="2.60.40.790">
    <property type="match status" value="1"/>
</dbReference>
<name>A0A7X6DEL7_9BURK</name>
<dbReference type="Pfam" id="PF00011">
    <property type="entry name" value="HSP20"/>
    <property type="match status" value="1"/>
</dbReference>
<evidence type="ECO:0000259" key="3">
    <source>
        <dbReference type="PROSITE" id="PS01031"/>
    </source>
</evidence>
<dbReference type="EMBL" id="VTOX01000002">
    <property type="protein sequence ID" value="NKE65692.1"/>
    <property type="molecule type" value="Genomic_DNA"/>
</dbReference>
<comment type="caution">
    <text evidence="4">The sequence shown here is derived from an EMBL/GenBank/DDBJ whole genome shotgun (WGS) entry which is preliminary data.</text>
</comment>
<dbReference type="Proteomes" id="UP000521868">
    <property type="component" value="Unassembled WGS sequence"/>
</dbReference>
<sequence>MTNLRLFDPAFGDNLESTMRRFFSPTAWEQELPALKMRVDVTERDNAYEVKADIPGVKKEDINVRIDGNVVQIDAEVKRESESKDKAGKVLRSERYAGTVSRTFSLADDVDEGKAEAKYADGVLTLQLPKKATAAARKVTVQ</sequence>
<dbReference type="InterPro" id="IPR002068">
    <property type="entry name" value="A-crystallin/Hsp20_dom"/>
</dbReference>
<comment type="similarity">
    <text evidence="1 2">Belongs to the small heat shock protein (HSP20) family.</text>
</comment>
<gene>
    <name evidence="4" type="ORF">RAMLITH_07640</name>
</gene>
<dbReference type="InterPro" id="IPR031107">
    <property type="entry name" value="Small_HSP"/>
</dbReference>
<reference evidence="4 5" key="1">
    <citation type="journal article" date="2020" name="Nature">
        <title>Bacterial chemolithoautotrophy via manganese oxidation.</title>
        <authorList>
            <person name="Yu H."/>
            <person name="Leadbetter J.R."/>
        </authorList>
    </citation>
    <scope>NUCLEOTIDE SEQUENCE [LARGE SCALE GENOMIC DNA]</scope>
    <source>
        <strain evidence="4 5">RBP-1</strain>
    </source>
</reference>
<dbReference type="AlphaFoldDB" id="A0A7X6DEL7"/>
<evidence type="ECO:0000256" key="2">
    <source>
        <dbReference type="RuleBase" id="RU003616"/>
    </source>
</evidence>
<dbReference type="CDD" id="cd06471">
    <property type="entry name" value="ACD_LpsHSP_like"/>
    <property type="match status" value="1"/>
</dbReference>
<dbReference type="PROSITE" id="PS01031">
    <property type="entry name" value="SHSP"/>
    <property type="match status" value="1"/>
</dbReference>
<dbReference type="RefSeq" id="WP_168106789.1">
    <property type="nucleotide sequence ID" value="NZ_VTOX01000002.1"/>
</dbReference>
<keyword evidence="5" id="KW-1185">Reference proteome</keyword>
<dbReference type="InterPro" id="IPR008978">
    <property type="entry name" value="HSP20-like_chaperone"/>
</dbReference>
<evidence type="ECO:0000313" key="4">
    <source>
        <dbReference type="EMBL" id="NKE65692.1"/>
    </source>
</evidence>
<feature type="domain" description="SHSP" evidence="3">
    <location>
        <begin position="30"/>
        <end position="142"/>
    </location>
</feature>
<dbReference type="SUPFAM" id="SSF49764">
    <property type="entry name" value="HSP20-like chaperones"/>
    <property type="match status" value="1"/>
</dbReference>
<evidence type="ECO:0000256" key="1">
    <source>
        <dbReference type="PROSITE-ProRule" id="PRU00285"/>
    </source>
</evidence>
<accession>A0A7X6DEL7</accession>